<comment type="caution">
    <text evidence="8">The sequence shown here is derived from an EMBL/GenBank/DDBJ whole genome shotgun (WGS) entry which is preliminary data.</text>
</comment>
<dbReference type="PANTHER" id="PTHR10953">
    <property type="entry name" value="UBIQUITIN-ACTIVATING ENZYME E1"/>
    <property type="match status" value="1"/>
</dbReference>
<dbReference type="PANTHER" id="PTHR10953:SF162">
    <property type="entry name" value="SUMO-ACTIVATING ENZYME SUBUNIT 1"/>
    <property type="match status" value="1"/>
</dbReference>
<evidence type="ECO:0000256" key="6">
    <source>
        <dbReference type="ARBA" id="ARBA00044354"/>
    </source>
</evidence>
<dbReference type="EMBL" id="RSCE01000012">
    <property type="protein sequence ID" value="RSH78384.1"/>
    <property type="molecule type" value="Genomic_DNA"/>
</dbReference>
<reference evidence="8 9" key="1">
    <citation type="submission" date="2018-11" db="EMBL/GenBank/DDBJ databases">
        <title>Genome sequence of Apiotrichum porosum DSM 27194.</title>
        <authorList>
            <person name="Aliyu H."/>
            <person name="Gorte O."/>
            <person name="Ochsenreither K."/>
        </authorList>
    </citation>
    <scope>NUCLEOTIDE SEQUENCE [LARGE SCALE GENOMIC DNA]</scope>
    <source>
        <strain evidence="8 9">DSM 27194</strain>
    </source>
</reference>
<proteinExistence type="inferred from homology"/>
<evidence type="ECO:0000313" key="8">
    <source>
        <dbReference type="EMBL" id="RSH78384.1"/>
    </source>
</evidence>
<keyword evidence="9" id="KW-1185">Reference proteome</keyword>
<dbReference type="GO" id="GO:0016925">
    <property type="term" value="P:protein sumoylation"/>
    <property type="evidence" value="ECO:0007669"/>
    <property type="project" value="TreeGrafter"/>
</dbReference>
<evidence type="ECO:0000256" key="1">
    <source>
        <dbReference type="ARBA" id="ARBA00004123"/>
    </source>
</evidence>
<dbReference type="InterPro" id="IPR000594">
    <property type="entry name" value="ThiF_NAD_FAD-bd"/>
</dbReference>
<comment type="pathway">
    <text evidence="2">Protein modification; protein sumoylation.</text>
</comment>
<organism evidence="8 9">
    <name type="scientific">Apiotrichum porosum</name>
    <dbReference type="NCBI Taxonomy" id="105984"/>
    <lineage>
        <taxon>Eukaryota</taxon>
        <taxon>Fungi</taxon>
        <taxon>Dikarya</taxon>
        <taxon>Basidiomycota</taxon>
        <taxon>Agaricomycotina</taxon>
        <taxon>Tremellomycetes</taxon>
        <taxon>Trichosporonales</taxon>
        <taxon>Trichosporonaceae</taxon>
        <taxon>Apiotrichum</taxon>
    </lineage>
</organism>
<evidence type="ECO:0000256" key="4">
    <source>
        <dbReference type="ARBA" id="ARBA00022786"/>
    </source>
</evidence>
<dbReference type="RefSeq" id="XP_028473531.1">
    <property type="nucleotide sequence ID" value="XM_028617853.1"/>
</dbReference>
<name>A0A427XI08_9TREE</name>
<dbReference type="Pfam" id="PF00899">
    <property type="entry name" value="ThiF"/>
    <property type="match status" value="1"/>
</dbReference>
<accession>A0A427XI08</accession>
<gene>
    <name evidence="8" type="ORF">EHS24_002109</name>
</gene>
<dbReference type="GO" id="GO:0019948">
    <property type="term" value="F:SUMO activating enzyme activity"/>
    <property type="evidence" value="ECO:0007669"/>
    <property type="project" value="TreeGrafter"/>
</dbReference>
<dbReference type="SUPFAM" id="SSF69572">
    <property type="entry name" value="Activating enzymes of the ubiquitin-like proteins"/>
    <property type="match status" value="1"/>
</dbReference>
<feature type="domain" description="THIF-type NAD/FAD binding fold" evidence="7">
    <location>
        <begin position="41"/>
        <end position="373"/>
    </location>
</feature>
<keyword evidence="5" id="KW-0539">Nucleus</keyword>
<dbReference type="GeneID" id="39586652"/>
<evidence type="ECO:0000256" key="2">
    <source>
        <dbReference type="ARBA" id="ARBA00004718"/>
    </source>
</evidence>
<evidence type="ECO:0000256" key="3">
    <source>
        <dbReference type="ARBA" id="ARBA00005673"/>
    </source>
</evidence>
<dbReference type="PRINTS" id="PR01849">
    <property type="entry name" value="UBIQUITINACT"/>
</dbReference>
<dbReference type="InterPro" id="IPR045886">
    <property type="entry name" value="ThiF/MoeB/HesA"/>
</dbReference>
<evidence type="ECO:0000256" key="5">
    <source>
        <dbReference type="ARBA" id="ARBA00023242"/>
    </source>
</evidence>
<dbReference type="OrthoDB" id="1708823at2759"/>
<dbReference type="Gene3D" id="3.40.50.720">
    <property type="entry name" value="NAD(P)-binding Rossmann-like Domain"/>
    <property type="match status" value="1"/>
</dbReference>
<dbReference type="GO" id="GO:0031510">
    <property type="term" value="C:SUMO activating enzyme complex"/>
    <property type="evidence" value="ECO:0007669"/>
    <property type="project" value="TreeGrafter"/>
</dbReference>
<dbReference type="Proteomes" id="UP000279236">
    <property type="component" value="Unassembled WGS sequence"/>
</dbReference>
<comment type="similarity">
    <text evidence="3">Belongs to the ubiquitin-activating E1 family.</text>
</comment>
<evidence type="ECO:0000313" key="9">
    <source>
        <dbReference type="Proteomes" id="UP000279236"/>
    </source>
</evidence>
<sequence length="384" mass="41256">MASEQPQAPPAAPAPAANGQITEGELWLSLAKLTIDEASLYDRQIRLWGLEAQNKMRSSTVLVLSLRSLAHETIKNLVLAGIGRMIIMDGEDVTEEDLGGGFLFREEEGAVGKNRTEAALPQIASLNPLVNLTALPTLEPFVGGDKEKMVEFLEKEKVNVVVACDLAAAQLETIDAAARQAKAMFYGAGTYGFYGYAFADLGETYEYVVTPAATSVNPNPALVQKTARYSTLEASIDKTNWSLDLKQAENGGSPFRGLSRQDSKALQPQLPIAILAVWEFSKRNRQLPTGTEGQVDELAKIAEELRVKLGVNEKVTPSIDAAVIEHLAAHATHFFAPTLAIVGGLLAQDVLRVLSHKDTPIANLLVVDSLSGAGVVSRWAMAPV</sequence>
<dbReference type="InterPro" id="IPR000011">
    <property type="entry name" value="UBQ/SUMO-activ_enz_E1-like"/>
</dbReference>
<protein>
    <recommendedName>
        <fullName evidence="6">Ubiquitin-like 1-activating enzyme E1A</fullName>
    </recommendedName>
</protein>
<dbReference type="AlphaFoldDB" id="A0A427XI08"/>
<comment type="subcellular location">
    <subcellularLocation>
        <location evidence="1">Nucleus</location>
    </subcellularLocation>
</comment>
<dbReference type="STRING" id="105984.A0A427XI08"/>
<evidence type="ECO:0000259" key="7">
    <source>
        <dbReference type="Pfam" id="PF00899"/>
    </source>
</evidence>
<dbReference type="GO" id="GO:0005737">
    <property type="term" value="C:cytoplasm"/>
    <property type="evidence" value="ECO:0007669"/>
    <property type="project" value="TreeGrafter"/>
</dbReference>
<keyword evidence="4" id="KW-0833">Ubl conjugation pathway</keyword>
<dbReference type="InterPro" id="IPR035985">
    <property type="entry name" value="Ubiquitin-activating_enz"/>
</dbReference>